<dbReference type="AlphaFoldDB" id="A0A8J7LHG6"/>
<gene>
    <name evidence="1" type="ORF">I8752_30990</name>
</gene>
<evidence type="ECO:0000313" key="2">
    <source>
        <dbReference type="Proteomes" id="UP000662314"/>
    </source>
</evidence>
<name>A0A8J7LHG6_9NOST</name>
<dbReference type="EMBL" id="JAECZA010000280">
    <property type="protein sequence ID" value="MBH8577316.1"/>
    <property type="molecule type" value="Genomic_DNA"/>
</dbReference>
<dbReference type="RefSeq" id="WP_214436011.1">
    <property type="nucleotide sequence ID" value="NZ_CAWPUQ010000214.1"/>
</dbReference>
<dbReference type="Proteomes" id="UP000662314">
    <property type="component" value="Unassembled WGS sequence"/>
</dbReference>
<protein>
    <submittedName>
        <fullName evidence="1">Uncharacterized protein</fullName>
    </submittedName>
</protein>
<organism evidence="1 2">
    <name type="scientific">Dendronalium phyllosphericum CENA369</name>
    <dbReference type="NCBI Taxonomy" id="1725256"/>
    <lineage>
        <taxon>Bacteria</taxon>
        <taxon>Bacillati</taxon>
        <taxon>Cyanobacteriota</taxon>
        <taxon>Cyanophyceae</taxon>
        <taxon>Nostocales</taxon>
        <taxon>Nostocaceae</taxon>
        <taxon>Dendronalium</taxon>
        <taxon>Dendronalium phyllosphericum</taxon>
    </lineage>
</organism>
<reference evidence="1 2" key="1">
    <citation type="journal article" date="2021" name="Int. J. Syst. Evol. Microbiol.">
        <title>Amazonocrinis nigriterrae gen. nov., sp. nov., Atlanticothrix silvestris gen. nov., sp. nov. and Dendronalium phyllosphericum gen. nov., sp. nov., nostocacean cyanobacteria from Brazilian environments.</title>
        <authorList>
            <person name="Alvarenga D.O."/>
            <person name="Andreote A.P.D."/>
            <person name="Branco L.H.Z."/>
            <person name="Delbaje E."/>
            <person name="Cruz R.B."/>
            <person name="Varani A.M."/>
            <person name="Fiore M.F."/>
        </authorList>
    </citation>
    <scope>NUCLEOTIDE SEQUENCE [LARGE SCALE GENOMIC DNA]</scope>
    <source>
        <strain evidence="1 2">CENA369</strain>
    </source>
</reference>
<proteinExistence type="predicted"/>
<sequence>MSNQAIYSLSSRLPQWVTHTTFGFDIWDLKFWMQKLSYKASLGISNNITYLHLLVSQLRSPSF</sequence>
<accession>A0A8J7LHG6</accession>
<evidence type="ECO:0000313" key="1">
    <source>
        <dbReference type="EMBL" id="MBH8577316.1"/>
    </source>
</evidence>
<keyword evidence="2" id="KW-1185">Reference proteome</keyword>
<comment type="caution">
    <text evidence="1">The sequence shown here is derived from an EMBL/GenBank/DDBJ whole genome shotgun (WGS) entry which is preliminary data.</text>
</comment>